<name>A0A7J7S262_MYOMY</name>
<dbReference type="Proteomes" id="UP000527355">
    <property type="component" value="Unassembled WGS sequence"/>
</dbReference>
<gene>
    <name evidence="1" type="ORF">mMyoMyo1_010096</name>
</gene>
<organism evidence="1 2">
    <name type="scientific">Myotis myotis</name>
    <name type="common">Greater mouse-eared bat</name>
    <name type="synonym">Vespertilio myotis</name>
    <dbReference type="NCBI Taxonomy" id="51298"/>
    <lineage>
        <taxon>Eukaryota</taxon>
        <taxon>Metazoa</taxon>
        <taxon>Chordata</taxon>
        <taxon>Craniata</taxon>
        <taxon>Vertebrata</taxon>
        <taxon>Euteleostomi</taxon>
        <taxon>Mammalia</taxon>
        <taxon>Eutheria</taxon>
        <taxon>Laurasiatheria</taxon>
        <taxon>Chiroptera</taxon>
        <taxon>Yangochiroptera</taxon>
        <taxon>Vespertilionidae</taxon>
        <taxon>Myotis</taxon>
    </lineage>
</organism>
<evidence type="ECO:0000313" key="1">
    <source>
        <dbReference type="EMBL" id="KAF6282459.1"/>
    </source>
</evidence>
<keyword evidence="2" id="KW-1185">Reference proteome</keyword>
<dbReference type="AlphaFoldDB" id="A0A7J7S262"/>
<protein>
    <submittedName>
        <fullName evidence="1">Uncharacterized protein</fullName>
    </submittedName>
</protein>
<dbReference type="EMBL" id="JABWUV010000020">
    <property type="protein sequence ID" value="KAF6282459.1"/>
    <property type="molecule type" value="Genomic_DNA"/>
</dbReference>
<reference evidence="1 2" key="1">
    <citation type="journal article" date="2020" name="Nature">
        <title>Six reference-quality genomes reveal evolution of bat adaptations.</title>
        <authorList>
            <person name="Jebb D."/>
            <person name="Huang Z."/>
            <person name="Pippel M."/>
            <person name="Hughes G.M."/>
            <person name="Lavrichenko K."/>
            <person name="Devanna P."/>
            <person name="Winkler S."/>
            <person name="Jermiin L.S."/>
            <person name="Skirmuntt E.C."/>
            <person name="Katzourakis A."/>
            <person name="Burkitt-Gray L."/>
            <person name="Ray D.A."/>
            <person name="Sullivan K.A.M."/>
            <person name="Roscito J.G."/>
            <person name="Kirilenko B.M."/>
            <person name="Davalos L.M."/>
            <person name="Corthals A.P."/>
            <person name="Power M.L."/>
            <person name="Jones G."/>
            <person name="Ransome R.D."/>
            <person name="Dechmann D.K.N."/>
            <person name="Locatelli A.G."/>
            <person name="Puechmaille S.J."/>
            <person name="Fedrigo O."/>
            <person name="Jarvis E.D."/>
            <person name="Hiller M."/>
            <person name="Vernes S.C."/>
            <person name="Myers E.W."/>
            <person name="Teeling E.C."/>
        </authorList>
    </citation>
    <scope>NUCLEOTIDE SEQUENCE [LARGE SCALE GENOMIC DNA]</scope>
    <source>
        <strain evidence="1">MMyoMyo1</strain>
        <tissue evidence="1">Flight muscle</tissue>
    </source>
</reference>
<evidence type="ECO:0000313" key="2">
    <source>
        <dbReference type="Proteomes" id="UP000527355"/>
    </source>
</evidence>
<proteinExistence type="predicted"/>
<sequence length="191" mass="21475">MNLSWHLFPLAKVSCRAKILIFCDQPKVPRVKARPGPVSLGDWSLALTLTGCTESSHLEPIFLKPELPLLSKITTGASHFLLLPPLILNRHHILLCWDQLIMYCCSAPVQTAAVFSITETAAFWQGSTELYSVAVPSSSAKRLNLRYGLGIPFLFVNPHLRIFFHLFLGRVEEKRKDREKHRLVASCTSPD</sequence>
<accession>A0A7J7S262</accession>
<comment type="caution">
    <text evidence="1">The sequence shown here is derived from an EMBL/GenBank/DDBJ whole genome shotgun (WGS) entry which is preliminary data.</text>
</comment>